<reference evidence="2 3" key="1">
    <citation type="submission" date="2016-10" db="EMBL/GenBank/DDBJ databases">
        <authorList>
            <person name="de Groot N.N."/>
        </authorList>
    </citation>
    <scope>NUCLEOTIDE SEQUENCE [LARGE SCALE GENOMIC DNA]</scope>
    <source>
        <strain evidence="2 3">DSM 7343</strain>
    </source>
</reference>
<keyword evidence="3" id="KW-1185">Reference proteome</keyword>
<dbReference type="InterPro" id="IPR016772">
    <property type="entry name" value="UCP020408"/>
</dbReference>
<evidence type="ECO:0008006" key="4">
    <source>
        <dbReference type="Google" id="ProtNLM"/>
    </source>
</evidence>
<gene>
    <name evidence="2" type="ORF">SAMN05660420_00275</name>
</gene>
<accession>A0A1H3VTT8</accession>
<comment type="similarity">
    <text evidence="1">Belongs to the UPF0751 family.</text>
</comment>
<evidence type="ECO:0000313" key="3">
    <source>
        <dbReference type="Proteomes" id="UP000199409"/>
    </source>
</evidence>
<proteinExistence type="inferred from homology"/>
<dbReference type="Pfam" id="PF10087">
    <property type="entry name" value="DUF2325"/>
    <property type="match status" value="1"/>
</dbReference>
<dbReference type="RefSeq" id="WP_092344140.1">
    <property type="nucleotide sequence ID" value="NZ_FNQN01000001.1"/>
</dbReference>
<dbReference type="EMBL" id="FNQN01000001">
    <property type="protein sequence ID" value="SDZ78111.1"/>
    <property type="molecule type" value="Genomic_DNA"/>
</dbReference>
<dbReference type="AlphaFoldDB" id="A0A1H3VTT8"/>
<organism evidence="2 3">
    <name type="scientific">Desulfuromusa kysingii</name>
    <dbReference type="NCBI Taxonomy" id="37625"/>
    <lineage>
        <taxon>Bacteria</taxon>
        <taxon>Pseudomonadati</taxon>
        <taxon>Thermodesulfobacteriota</taxon>
        <taxon>Desulfuromonadia</taxon>
        <taxon>Desulfuromonadales</taxon>
        <taxon>Geopsychrobacteraceae</taxon>
        <taxon>Desulfuromusa</taxon>
    </lineage>
</organism>
<dbReference type="OrthoDB" id="5324142at2"/>
<dbReference type="STRING" id="37625.SAMN05660420_00275"/>
<name>A0A1H3VTT8_9BACT</name>
<evidence type="ECO:0000256" key="1">
    <source>
        <dbReference type="ARBA" id="ARBA00007189"/>
    </source>
</evidence>
<evidence type="ECO:0000313" key="2">
    <source>
        <dbReference type="EMBL" id="SDZ78111.1"/>
    </source>
</evidence>
<dbReference type="Proteomes" id="UP000199409">
    <property type="component" value="Unassembled WGS sequence"/>
</dbReference>
<protein>
    <recommendedName>
        <fullName evidence="4">DUF2325 domain-containing protein</fullName>
    </recommendedName>
</protein>
<sequence>MVVLIVGADKIGAFVPKLEELGAEKVLHWSARSQKVSKNCIPASADLVIFCTDFLHHTAARTIKKKVKERGLPAVYCRRAWTEIAPEVEQLLRPEKSRQKHPCEGCQHCRCKRRHH</sequence>